<feature type="compositionally biased region" description="Polar residues" evidence="1">
    <location>
        <begin position="143"/>
        <end position="154"/>
    </location>
</feature>
<evidence type="ECO:0000313" key="2">
    <source>
        <dbReference type="EMBL" id="KAJ3576217.1"/>
    </source>
</evidence>
<name>A0A9W8NI44_9PEZI</name>
<feature type="compositionally biased region" description="Basic and acidic residues" evidence="1">
    <location>
        <begin position="237"/>
        <end position="248"/>
    </location>
</feature>
<feature type="compositionally biased region" description="Basic and acidic residues" evidence="1">
    <location>
        <begin position="363"/>
        <end position="373"/>
    </location>
</feature>
<dbReference type="VEuPathDB" id="FungiDB:F4678DRAFT_432510"/>
<feature type="compositionally biased region" description="Polar residues" evidence="1">
    <location>
        <begin position="21"/>
        <end position="32"/>
    </location>
</feature>
<dbReference type="Proteomes" id="UP001148614">
    <property type="component" value="Unassembled WGS sequence"/>
</dbReference>
<feature type="region of interest" description="Disordered" evidence="1">
    <location>
        <begin position="1"/>
        <end position="215"/>
    </location>
</feature>
<feature type="compositionally biased region" description="Basic and acidic residues" evidence="1">
    <location>
        <begin position="391"/>
        <end position="408"/>
    </location>
</feature>
<evidence type="ECO:0000256" key="1">
    <source>
        <dbReference type="SAM" id="MobiDB-lite"/>
    </source>
</evidence>
<feature type="compositionally biased region" description="Basic and acidic residues" evidence="1">
    <location>
        <begin position="427"/>
        <end position="442"/>
    </location>
</feature>
<proteinExistence type="predicted"/>
<feature type="compositionally biased region" description="Polar residues" evidence="1">
    <location>
        <begin position="176"/>
        <end position="192"/>
    </location>
</feature>
<sequence length="539" mass="56919">MASTHIDAPGAYPETPANEEPMQQQTQPSSRSYARETPRNMVGDAHSSGHYFNDSGISADDATLRGETTQPGASGLNYTTETSRSGATDPHSSGHHFKDSGIYADDSTLSGQSSKPGVMTGAYSRVGAKDTAPASNNNNSNNFTGLSTRGTGLQPSDALDTPTNIVPPANTPLGDINNNNNVDSGIYSSANARESAPEDHNKVQSGLRGKSSSNHAEPYWGSIPFGAGVYNGVTGHGSDEPHPHHHTDGTAGYGSVPATHRKSLNDSSNSNSIPSSSGVYNGVTGHGSNAAPSHDRSLDEHNAPIGTGVYNGVVGHGSNESASPRTSRFGEDLDTNDSTRHQRAFPLGSSADSRTGAKSNNVDNDKKDSHYKEALAGAGAAWAGSHAASEYSKKDRKNEPKVAEEKPSKISLPKTYAAAEPRHHLHKETDPVVARSEKDQTFREQQPFTSEDQGKKANDSKLGYYGPAAAVAGAGAYGAHEYANRDRDQKTTAAPNTNEGFGVPGTSHAARDTQSYEQPKYNKLSDEPTGRQWTRVFSS</sequence>
<feature type="compositionally biased region" description="Polar residues" evidence="1">
    <location>
        <begin position="350"/>
        <end position="362"/>
    </location>
</feature>
<feature type="compositionally biased region" description="Basic and acidic residues" evidence="1">
    <location>
        <begin position="293"/>
        <end position="302"/>
    </location>
</feature>
<feature type="compositionally biased region" description="Polar residues" evidence="1">
    <location>
        <begin position="66"/>
        <end position="86"/>
    </location>
</feature>
<protein>
    <submittedName>
        <fullName evidence="2">Uncharacterized protein</fullName>
    </submittedName>
</protein>
<keyword evidence="3" id="KW-1185">Reference proteome</keyword>
<comment type="caution">
    <text evidence="2">The sequence shown here is derived from an EMBL/GenBank/DDBJ whole genome shotgun (WGS) entry which is preliminary data.</text>
</comment>
<reference evidence="2" key="1">
    <citation type="submission" date="2022-07" db="EMBL/GenBank/DDBJ databases">
        <title>Genome Sequence of Xylaria arbuscula.</title>
        <authorList>
            <person name="Buettner E."/>
        </authorList>
    </citation>
    <scope>NUCLEOTIDE SEQUENCE</scope>
    <source>
        <strain evidence="2">VT107</strain>
    </source>
</reference>
<organism evidence="2 3">
    <name type="scientific">Xylaria arbuscula</name>
    <dbReference type="NCBI Taxonomy" id="114810"/>
    <lineage>
        <taxon>Eukaryota</taxon>
        <taxon>Fungi</taxon>
        <taxon>Dikarya</taxon>
        <taxon>Ascomycota</taxon>
        <taxon>Pezizomycotina</taxon>
        <taxon>Sordariomycetes</taxon>
        <taxon>Xylariomycetidae</taxon>
        <taxon>Xylariales</taxon>
        <taxon>Xylariaceae</taxon>
        <taxon>Xylaria</taxon>
    </lineage>
</organism>
<feature type="compositionally biased region" description="Low complexity" evidence="1">
    <location>
        <begin position="265"/>
        <end position="277"/>
    </location>
</feature>
<feature type="region of interest" description="Disordered" evidence="1">
    <location>
        <begin position="231"/>
        <end position="461"/>
    </location>
</feature>
<feature type="compositionally biased region" description="Low complexity" evidence="1">
    <location>
        <begin position="374"/>
        <end position="388"/>
    </location>
</feature>
<accession>A0A9W8NI44</accession>
<evidence type="ECO:0000313" key="3">
    <source>
        <dbReference type="Proteomes" id="UP001148614"/>
    </source>
</evidence>
<gene>
    <name evidence="2" type="ORF">NPX13_g3776</name>
</gene>
<dbReference type="AlphaFoldDB" id="A0A9W8NI44"/>
<dbReference type="EMBL" id="JANPWZ010000489">
    <property type="protein sequence ID" value="KAJ3576217.1"/>
    <property type="molecule type" value="Genomic_DNA"/>
</dbReference>
<feature type="region of interest" description="Disordered" evidence="1">
    <location>
        <begin position="482"/>
        <end position="539"/>
    </location>
</feature>